<sequence>MPSPCQIKLASRLESEQSTYSTLPAPWEKDFCLQPWCSFLFIGNCSFPYLKLSLGAKEALALPNRNNPHHVV</sequence>
<dbReference type="AlphaFoldDB" id="H1W0P1"/>
<proteinExistence type="predicted"/>
<dbReference type="EMBL" id="CACQ02008294">
    <property type="protein sequence ID" value="CCF46054.1"/>
    <property type="molecule type" value="Genomic_DNA"/>
</dbReference>
<evidence type="ECO:0000313" key="1">
    <source>
        <dbReference type="EMBL" id="CCF46054.1"/>
    </source>
</evidence>
<reference evidence="2" key="1">
    <citation type="journal article" date="2012" name="Nat. Genet.">
        <title>Lifestyle transitions in plant pathogenic Colletotrichum fungi deciphered by genome and transcriptome analyses.</title>
        <authorList>
            <person name="O'Connell R.J."/>
            <person name="Thon M.R."/>
            <person name="Hacquard S."/>
            <person name="Amyotte S.G."/>
            <person name="Kleemann J."/>
            <person name="Torres M.F."/>
            <person name="Damm U."/>
            <person name="Buiate E.A."/>
            <person name="Epstein L."/>
            <person name="Alkan N."/>
            <person name="Altmueller J."/>
            <person name="Alvarado-Balderrama L."/>
            <person name="Bauser C.A."/>
            <person name="Becker C."/>
            <person name="Birren B.W."/>
            <person name="Chen Z."/>
            <person name="Choi J."/>
            <person name="Crouch J.A."/>
            <person name="Duvick J.P."/>
            <person name="Farman M.A."/>
            <person name="Gan P."/>
            <person name="Heiman D."/>
            <person name="Henrissat B."/>
            <person name="Howard R.J."/>
            <person name="Kabbage M."/>
            <person name="Koch C."/>
            <person name="Kracher B."/>
            <person name="Kubo Y."/>
            <person name="Law A.D."/>
            <person name="Lebrun M.-H."/>
            <person name="Lee Y.-H."/>
            <person name="Miyara I."/>
            <person name="Moore N."/>
            <person name="Neumann U."/>
            <person name="Nordstroem K."/>
            <person name="Panaccione D.G."/>
            <person name="Panstruga R."/>
            <person name="Place M."/>
            <person name="Proctor R.H."/>
            <person name="Prusky D."/>
            <person name="Rech G."/>
            <person name="Reinhardt R."/>
            <person name="Rollins J.A."/>
            <person name="Rounsley S."/>
            <person name="Schardl C.L."/>
            <person name="Schwartz D.C."/>
            <person name="Shenoy N."/>
            <person name="Shirasu K."/>
            <person name="Sikhakolli U.R."/>
            <person name="Stueber K."/>
            <person name="Sukno S.A."/>
            <person name="Sweigard J.A."/>
            <person name="Takano Y."/>
            <person name="Takahara H."/>
            <person name="Trail F."/>
            <person name="van der Does H.C."/>
            <person name="Voll L.M."/>
            <person name="Will I."/>
            <person name="Young S."/>
            <person name="Zeng Q."/>
            <person name="Zhang J."/>
            <person name="Zhou S."/>
            <person name="Dickman M.B."/>
            <person name="Schulze-Lefert P."/>
            <person name="Ver Loren van Themaat E."/>
            <person name="Ma L.-J."/>
            <person name="Vaillancourt L.J."/>
        </authorList>
    </citation>
    <scope>NUCLEOTIDE SEQUENCE [LARGE SCALE GENOMIC DNA]</scope>
    <source>
        <strain evidence="2">IMI 349063</strain>
    </source>
</reference>
<name>H1W0P1_COLHI</name>
<dbReference type="HOGENOM" id="CLU_2722096_0_0_1"/>
<accession>H1W0P1</accession>
<dbReference type="Proteomes" id="UP000007174">
    <property type="component" value="Unassembled WGS sequence"/>
</dbReference>
<organism evidence="1 2">
    <name type="scientific">Colletotrichum higginsianum (strain IMI 349063)</name>
    <name type="common">Crucifer anthracnose fungus</name>
    <dbReference type="NCBI Taxonomy" id="759273"/>
    <lineage>
        <taxon>Eukaryota</taxon>
        <taxon>Fungi</taxon>
        <taxon>Dikarya</taxon>
        <taxon>Ascomycota</taxon>
        <taxon>Pezizomycotina</taxon>
        <taxon>Sordariomycetes</taxon>
        <taxon>Hypocreomycetidae</taxon>
        <taxon>Glomerellales</taxon>
        <taxon>Glomerellaceae</taxon>
        <taxon>Colletotrichum</taxon>
        <taxon>Colletotrichum destructivum species complex</taxon>
    </lineage>
</organism>
<gene>
    <name evidence="1" type="ORF">CH063_14929</name>
</gene>
<evidence type="ECO:0000313" key="2">
    <source>
        <dbReference type="Proteomes" id="UP000007174"/>
    </source>
</evidence>
<protein>
    <submittedName>
        <fullName evidence="1">Uncharacterized protein</fullName>
    </submittedName>
</protein>